<dbReference type="AlphaFoldDB" id="A0A370GDM1"/>
<keyword evidence="3" id="KW-1185">Reference proteome</keyword>
<name>A0A370GDM1_9BACI</name>
<dbReference type="Proteomes" id="UP000255326">
    <property type="component" value="Unassembled WGS sequence"/>
</dbReference>
<dbReference type="EMBL" id="QQAY01000009">
    <property type="protein sequence ID" value="RDI41189.1"/>
    <property type="molecule type" value="Genomic_DNA"/>
</dbReference>
<organism evidence="2 3">
    <name type="scientific">Falsibacillus pallidus</name>
    <dbReference type="NCBI Taxonomy" id="493781"/>
    <lineage>
        <taxon>Bacteria</taxon>
        <taxon>Bacillati</taxon>
        <taxon>Bacillota</taxon>
        <taxon>Bacilli</taxon>
        <taxon>Bacillales</taxon>
        <taxon>Bacillaceae</taxon>
        <taxon>Falsibacillus</taxon>
    </lineage>
</organism>
<evidence type="ECO:0000256" key="1">
    <source>
        <dbReference type="SAM" id="Phobius"/>
    </source>
</evidence>
<evidence type="ECO:0000313" key="2">
    <source>
        <dbReference type="EMBL" id="RDI41189.1"/>
    </source>
</evidence>
<proteinExistence type="predicted"/>
<feature type="transmembrane region" description="Helical" evidence="1">
    <location>
        <begin position="37"/>
        <end position="54"/>
    </location>
</feature>
<accession>A0A370GDM1</accession>
<dbReference type="OrthoDB" id="2375554at2"/>
<keyword evidence="1" id="KW-1133">Transmembrane helix</keyword>
<keyword evidence="1" id="KW-0812">Transmembrane</keyword>
<keyword evidence="1" id="KW-0472">Membrane</keyword>
<dbReference type="NCBIfam" id="TIGR02896">
    <property type="entry name" value="spore_III_AF"/>
    <property type="match status" value="1"/>
</dbReference>
<evidence type="ECO:0000313" key="3">
    <source>
        <dbReference type="Proteomes" id="UP000255326"/>
    </source>
</evidence>
<gene>
    <name evidence="2" type="ORF">DFR59_10934</name>
</gene>
<feature type="transmembrane region" description="Helical" evidence="1">
    <location>
        <begin position="6"/>
        <end position="25"/>
    </location>
</feature>
<comment type="caution">
    <text evidence="2">The sequence shown here is derived from an EMBL/GenBank/DDBJ whole genome shotgun (WGS) entry which is preliminary data.</text>
</comment>
<dbReference type="Pfam" id="PF09581">
    <property type="entry name" value="Spore_III_AF"/>
    <property type="match status" value="1"/>
</dbReference>
<sequence length="212" mass="24238">MSFLVQWITNIIMFILLTVVMDMLLPNSSFKKYTKMVTGLLLITIILTPLLKLMSSNFEQVFNGAVIQDPAESEQVEKLIENKKKEIQASQRAYILKQMAVQLKKDAEEELIDQFGIGIQSVELVMQKDNEQNFPDNLEKVVVYLGEPQDDNHQNDIEAVKPITIDSSSDKDPKKTFKNENEVIDLLANRWNLDAQRIQIHYEGGISGKHES</sequence>
<dbReference type="RefSeq" id="WP_114746176.1">
    <property type="nucleotide sequence ID" value="NZ_QQAY01000009.1"/>
</dbReference>
<reference evidence="2 3" key="1">
    <citation type="submission" date="2018-07" db="EMBL/GenBank/DDBJ databases">
        <title>Genomic Encyclopedia of Type Strains, Phase IV (KMG-IV): sequencing the most valuable type-strain genomes for metagenomic binning, comparative biology and taxonomic classification.</title>
        <authorList>
            <person name="Goeker M."/>
        </authorList>
    </citation>
    <scope>NUCLEOTIDE SEQUENCE [LARGE SCALE GENOMIC DNA]</scope>
    <source>
        <strain evidence="2 3">DSM 25281</strain>
    </source>
</reference>
<dbReference type="InterPro" id="IPR014245">
    <property type="entry name" value="Spore_III_AF"/>
</dbReference>
<protein>
    <submittedName>
        <fullName evidence="2">Stage III sporulation protein AF</fullName>
    </submittedName>
</protein>